<gene>
    <name evidence="1" type="ORF">ZEAMMB73_Zm00001d024633</name>
</gene>
<dbReference type="EMBL" id="CM000786">
    <property type="protein sequence ID" value="AQK41663.1"/>
    <property type="molecule type" value="Genomic_DNA"/>
</dbReference>
<dbReference type="AlphaFoldDB" id="A0A1D6J0S3"/>
<dbReference type="ExpressionAtlas" id="A0A1D6J0S3">
    <property type="expression patterns" value="baseline and differential"/>
</dbReference>
<name>A0A1D6J0S3_MAIZE</name>
<reference evidence="1" key="1">
    <citation type="submission" date="2015-12" db="EMBL/GenBank/DDBJ databases">
        <title>Update maize B73 reference genome by single molecule sequencing technologies.</title>
        <authorList>
            <consortium name="Maize Genome Sequencing Project"/>
            <person name="Ware D."/>
        </authorList>
    </citation>
    <scope>NUCLEOTIDE SEQUENCE</scope>
    <source>
        <tissue evidence="1">Seedling</tissue>
    </source>
</reference>
<protein>
    <submittedName>
        <fullName evidence="1">Monodehydroascorbate reductase 5 mitochondrial</fullName>
    </submittedName>
</protein>
<proteinExistence type="predicted"/>
<accession>A0A1D6J0S3</accession>
<evidence type="ECO:0000313" key="1">
    <source>
        <dbReference type="EMBL" id="AQK41663.1"/>
    </source>
</evidence>
<organism evidence="1">
    <name type="scientific">Zea mays</name>
    <name type="common">Maize</name>
    <dbReference type="NCBI Taxonomy" id="4577"/>
    <lineage>
        <taxon>Eukaryota</taxon>
        <taxon>Viridiplantae</taxon>
        <taxon>Streptophyta</taxon>
        <taxon>Embryophyta</taxon>
        <taxon>Tracheophyta</taxon>
        <taxon>Spermatophyta</taxon>
        <taxon>Magnoliopsida</taxon>
        <taxon>Liliopsida</taxon>
        <taxon>Poales</taxon>
        <taxon>Poaceae</taxon>
        <taxon>PACMAD clade</taxon>
        <taxon>Panicoideae</taxon>
        <taxon>Andropogonodae</taxon>
        <taxon>Andropogoneae</taxon>
        <taxon>Tripsacinae</taxon>
        <taxon>Zea</taxon>
    </lineage>
</organism>
<sequence>MASAATQCFSYSSLPATWALRQRGGGASVLRLSSRRTFSVSAAAGFDNQNREYVIVGGGNAAGYAARTFVEHGLALRI</sequence>